<protein>
    <recommendedName>
        <fullName evidence="3">CUB domain-containing protein</fullName>
    </recommendedName>
</protein>
<comment type="caution">
    <text evidence="2">Lacks conserved residue(s) required for the propagation of feature annotation.</text>
</comment>
<accession>A0A3S5CNV1</accession>
<evidence type="ECO:0000259" key="3">
    <source>
        <dbReference type="PROSITE" id="PS01180"/>
    </source>
</evidence>
<dbReference type="SUPFAM" id="SSF49854">
    <property type="entry name" value="Spermadhesin, CUB domain"/>
    <property type="match status" value="1"/>
</dbReference>
<dbReference type="Proteomes" id="UP000784294">
    <property type="component" value="Unassembled WGS sequence"/>
</dbReference>
<dbReference type="Gene3D" id="2.60.120.290">
    <property type="entry name" value="Spermadhesin, CUB domain"/>
    <property type="match status" value="1"/>
</dbReference>
<dbReference type="PROSITE" id="PS01180">
    <property type="entry name" value="CUB"/>
    <property type="match status" value="1"/>
</dbReference>
<dbReference type="EMBL" id="CAAALY010066803">
    <property type="protein sequence ID" value="VEL24268.1"/>
    <property type="molecule type" value="Genomic_DNA"/>
</dbReference>
<reference evidence="4" key="1">
    <citation type="submission" date="2018-11" db="EMBL/GenBank/DDBJ databases">
        <authorList>
            <consortium name="Pathogen Informatics"/>
        </authorList>
    </citation>
    <scope>NUCLEOTIDE SEQUENCE</scope>
</reference>
<keyword evidence="1" id="KW-1015">Disulfide bond</keyword>
<proteinExistence type="predicted"/>
<evidence type="ECO:0000313" key="5">
    <source>
        <dbReference type="Proteomes" id="UP000784294"/>
    </source>
</evidence>
<keyword evidence="5" id="KW-1185">Reference proteome</keyword>
<evidence type="ECO:0000256" key="2">
    <source>
        <dbReference type="PROSITE-ProRule" id="PRU00059"/>
    </source>
</evidence>
<dbReference type="InterPro" id="IPR035914">
    <property type="entry name" value="Sperma_CUB_dom_sf"/>
</dbReference>
<feature type="domain" description="CUB" evidence="3">
    <location>
        <begin position="129"/>
        <end position="172"/>
    </location>
</feature>
<dbReference type="InterPro" id="IPR000859">
    <property type="entry name" value="CUB_dom"/>
</dbReference>
<name>A0A3S5CNV1_9PLAT</name>
<comment type="caution">
    <text evidence="4">The sequence shown here is derived from an EMBL/GenBank/DDBJ whole genome shotgun (WGS) entry which is preliminary data.</text>
</comment>
<dbReference type="Pfam" id="PF00431">
    <property type="entry name" value="CUB"/>
    <property type="match status" value="1"/>
</dbReference>
<evidence type="ECO:0000256" key="1">
    <source>
        <dbReference type="ARBA" id="ARBA00023157"/>
    </source>
</evidence>
<sequence>MHISSLIWQARLAPPVLARINGSSANSVNCSQMTLPPQHKAVQTNTSHSGNGPQVTRLIVQAGLDVAVSPIIADFCVPNSIRAGSSAGVAGPVDILSSAGGLLRVTLFDPDKQRSIAFRAYYGEGSSACGGDFDLEHGILASPHYPASSEEFADCVYRVRVSPGGMIRFFIR</sequence>
<dbReference type="AlphaFoldDB" id="A0A3S5CNV1"/>
<evidence type="ECO:0000313" key="4">
    <source>
        <dbReference type="EMBL" id="VEL24268.1"/>
    </source>
</evidence>
<organism evidence="4 5">
    <name type="scientific">Protopolystoma xenopodis</name>
    <dbReference type="NCBI Taxonomy" id="117903"/>
    <lineage>
        <taxon>Eukaryota</taxon>
        <taxon>Metazoa</taxon>
        <taxon>Spiralia</taxon>
        <taxon>Lophotrochozoa</taxon>
        <taxon>Platyhelminthes</taxon>
        <taxon>Monogenea</taxon>
        <taxon>Polyopisthocotylea</taxon>
        <taxon>Polystomatidea</taxon>
        <taxon>Polystomatidae</taxon>
        <taxon>Protopolystoma</taxon>
    </lineage>
</organism>
<gene>
    <name evidence="4" type="ORF">PXEA_LOCUS17708</name>
</gene>
<dbReference type="OrthoDB" id="10009301at2759"/>